<proteinExistence type="predicted"/>
<reference evidence="1 2" key="1">
    <citation type="journal article" date="2016" name="Genome Announc.">
        <title>Draft Whole-Genome Sequence of Trichoderma gamsii T6085, a Promising Biocontrol Agent of Fusarium Head Blight on Wheat.</title>
        <authorList>
            <person name="Baroncelli R."/>
            <person name="Zapparata A."/>
            <person name="Piaggeschi G."/>
            <person name="Sarrocco S."/>
            <person name="Vannacci G."/>
        </authorList>
    </citation>
    <scope>NUCLEOTIDE SEQUENCE [LARGE SCALE GENOMIC DNA]</scope>
    <source>
        <strain evidence="1 2">T6085</strain>
    </source>
</reference>
<gene>
    <name evidence="1" type="ORF">TGAM01_v205260</name>
</gene>
<dbReference type="RefSeq" id="XP_024405641.1">
    <property type="nucleotide sequence ID" value="XM_024549608.1"/>
</dbReference>
<organism evidence="1 2">
    <name type="scientific">Trichoderma gamsii</name>
    <dbReference type="NCBI Taxonomy" id="398673"/>
    <lineage>
        <taxon>Eukaryota</taxon>
        <taxon>Fungi</taxon>
        <taxon>Dikarya</taxon>
        <taxon>Ascomycota</taxon>
        <taxon>Pezizomycotina</taxon>
        <taxon>Sordariomycetes</taxon>
        <taxon>Hypocreomycetidae</taxon>
        <taxon>Hypocreales</taxon>
        <taxon>Hypocreaceae</taxon>
        <taxon>Trichoderma</taxon>
    </lineage>
</organism>
<dbReference type="AlphaFoldDB" id="A0A2P4ZNF8"/>
<comment type="caution">
    <text evidence="1">The sequence shown here is derived from an EMBL/GenBank/DDBJ whole genome shotgun (WGS) entry which is preliminary data.</text>
</comment>
<name>A0A2P4ZNF8_9HYPO</name>
<dbReference type="EMBL" id="JPDN02000016">
    <property type="protein sequence ID" value="PON25823.1"/>
    <property type="molecule type" value="Genomic_DNA"/>
</dbReference>
<keyword evidence="2" id="KW-1185">Reference proteome</keyword>
<dbReference type="GeneID" id="36347576"/>
<evidence type="ECO:0000313" key="2">
    <source>
        <dbReference type="Proteomes" id="UP000054821"/>
    </source>
</evidence>
<dbReference type="Proteomes" id="UP000054821">
    <property type="component" value="Unassembled WGS sequence"/>
</dbReference>
<evidence type="ECO:0000313" key="1">
    <source>
        <dbReference type="EMBL" id="PON25823.1"/>
    </source>
</evidence>
<protein>
    <submittedName>
        <fullName evidence="1">Uncharacterized protein</fullName>
    </submittedName>
</protein>
<accession>A0A2P4ZNF8</accession>
<sequence length="63" mass="6922">MQHSHQIKPLQAEYFRSGISSSIHGGRLSSKGRVATFLLSSCLVIEDAIIVSICVREIPKRGL</sequence>